<protein>
    <recommendedName>
        <fullName evidence="4 16">Crossover junction endonuclease MUS81</fullName>
        <ecNumber evidence="16">3.1.22.-</ecNumber>
    </recommendedName>
</protein>
<evidence type="ECO:0000256" key="15">
    <source>
        <dbReference type="ARBA" id="ARBA00058015"/>
    </source>
</evidence>
<dbReference type="Gene3D" id="1.10.10.10">
    <property type="entry name" value="Winged helix-like DNA-binding domain superfamily/Winged helix DNA-binding domain"/>
    <property type="match status" value="1"/>
</dbReference>
<keyword evidence="11 16" id="KW-0233">DNA recombination</keyword>
<evidence type="ECO:0000256" key="11">
    <source>
        <dbReference type="ARBA" id="ARBA00023172"/>
    </source>
</evidence>
<dbReference type="Pfam" id="PF21136">
    <property type="entry name" value="WHD_MUS81"/>
    <property type="match status" value="1"/>
</dbReference>
<evidence type="ECO:0000256" key="2">
    <source>
        <dbReference type="ARBA" id="ARBA00004123"/>
    </source>
</evidence>
<dbReference type="CDD" id="cd21036">
    <property type="entry name" value="WH_MUS81"/>
    <property type="match status" value="1"/>
</dbReference>
<proteinExistence type="inferred from homology"/>
<dbReference type="InterPro" id="IPR010996">
    <property type="entry name" value="HHH_MUS81"/>
</dbReference>
<dbReference type="InterPro" id="IPR006166">
    <property type="entry name" value="ERCC4_domain"/>
</dbReference>
<dbReference type="InterPro" id="IPR036388">
    <property type="entry name" value="WH-like_DNA-bd_sf"/>
</dbReference>
<evidence type="ECO:0000256" key="7">
    <source>
        <dbReference type="ARBA" id="ARBA00022759"/>
    </source>
</evidence>
<dbReference type="GO" id="GO:0031297">
    <property type="term" value="P:replication fork processing"/>
    <property type="evidence" value="ECO:0007669"/>
    <property type="project" value="UniProtKB-ARBA"/>
</dbReference>
<dbReference type="Gene3D" id="1.10.150.110">
    <property type="entry name" value="DNA polymerase beta, N-terminal domain-like"/>
    <property type="match status" value="1"/>
</dbReference>
<dbReference type="AlphaFoldDB" id="A0A1B9IJG4"/>
<evidence type="ECO:0000256" key="8">
    <source>
        <dbReference type="ARBA" id="ARBA00022763"/>
    </source>
</evidence>
<evidence type="ECO:0000256" key="3">
    <source>
        <dbReference type="ARBA" id="ARBA00010015"/>
    </source>
</evidence>
<dbReference type="Proteomes" id="UP000092583">
    <property type="component" value="Unassembled WGS sequence"/>
</dbReference>
<keyword evidence="12 16" id="KW-0234">DNA repair</keyword>
<reference evidence="20" key="2">
    <citation type="submission" date="2013-12" db="EMBL/GenBank/DDBJ databases">
        <title>Evolution of pathogenesis and genome organization in the Tremellales.</title>
        <authorList>
            <person name="Cuomo C."/>
            <person name="Litvintseva A."/>
            <person name="Heitman J."/>
            <person name="Chen Y."/>
            <person name="Sun S."/>
            <person name="Springer D."/>
            <person name="Dromer F."/>
            <person name="Young S."/>
            <person name="Zeng Q."/>
            <person name="Chapman S."/>
            <person name="Gujja S."/>
            <person name="Saif S."/>
            <person name="Birren B."/>
        </authorList>
    </citation>
    <scope>NUCLEOTIDE SEQUENCE [LARGE SCALE GENOMIC DNA]</scope>
    <source>
        <strain evidence="20">CBS 10435</strain>
    </source>
</reference>
<evidence type="ECO:0000256" key="16">
    <source>
        <dbReference type="RuleBase" id="RU369042"/>
    </source>
</evidence>
<keyword evidence="5 16" id="KW-0540">Nuclease</keyword>
<dbReference type="GO" id="GO:0000727">
    <property type="term" value="P:double-strand break repair via break-induced replication"/>
    <property type="evidence" value="ECO:0007669"/>
    <property type="project" value="UniProtKB-UniRule"/>
</dbReference>
<dbReference type="SMART" id="SM00891">
    <property type="entry name" value="ERCC4"/>
    <property type="match status" value="1"/>
</dbReference>
<dbReference type="GO" id="GO:0046872">
    <property type="term" value="F:metal ion binding"/>
    <property type="evidence" value="ECO:0007669"/>
    <property type="project" value="UniProtKB-UniRule"/>
</dbReference>
<evidence type="ECO:0000256" key="4">
    <source>
        <dbReference type="ARBA" id="ARBA00017114"/>
    </source>
</evidence>
<comment type="subcellular location">
    <subcellularLocation>
        <location evidence="2 16">Nucleus</location>
    </subcellularLocation>
</comment>
<keyword evidence="8 16" id="KW-0227">DNA damage</keyword>
<name>A0A1B9IJG4_9TREE</name>
<dbReference type="InterPro" id="IPR027421">
    <property type="entry name" value="DNA_pol_lamdba_lyase_dom_sf"/>
</dbReference>
<evidence type="ECO:0000256" key="9">
    <source>
        <dbReference type="ARBA" id="ARBA00022801"/>
    </source>
</evidence>
<dbReference type="GO" id="GO:0005634">
    <property type="term" value="C:nucleus"/>
    <property type="evidence" value="ECO:0007669"/>
    <property type="project" value="UniProtKB-SubCell"/>
</dbReference>
<evidence type="ECO:0000256" key="6">
    <source>
        <dbReference type="ARBA" id="ARBA00022723"/>
    </source>
</evidence>
<reference evidence="19 20" key="1">
    <citation type="submission" date="2013-07" db="EMBL/GenBank/DDBJ databases">
        <title>The Genome Sequence of Kwoniella mangroviensis CBS10435.</title>
        <authorList>
            <consortium name="The Broad Institute Genome Sequencing Platform"/>
            <person name="Cuomo C."/>
            <person name="Litvintseva A."/>
            <person name="Chen Y."/>
            <person name="Heitman J."/>
            <person name="Sun S."/>
            <person name="Springer D."/>
            <person name="Dromer F."/>
            <person name="Young S.K."/>
            <person name="Zeng Q."/>
            <person name="Gargeya S."/>
            <person name="Fitzgerald M."/>
            <person name="Abouelleil A."/>
            <person name="Alvarado L."/>
            <person name="Berlin A.M."/>
            <person name="Chapman S.B."/>
            <person name="Dewar J."/>
            <person name="Goldberg J."/>
            <person name="Griggs A."/>
            <person name="Gujja S."/>
            <person name="Hansen M."/>
            <person name="Howarth C."/>
            <person name="Imamovic A."/>
            <person name="Larimer J."/>
            <person name="McCowan C."/>
            <person name="Murphy C."/>
            <person name="Pearson M."/>
            <person name="Priest M."/>
            <person name="Roberts A."/>
            <person name="Saif S."/>
            <person name="Shea T."/>
            <person name="Sykes S."/>
            <person name="Wortman J."/>
            <person name="Nusbaum C."/>
            <person name="Birren B."/>
        </authorList>
    </citation>
    <scope>NUCLEOTIDE SEQUENCE [LARGE SCALE GENOMIC DNA]</scope>
    <source>
        <strain evidence="19 20">CBS 10435</strain>
    </source>
</reference>
<dbReference type="GO" id="GO:0048476">
    <property type="term" value="C:Holliday junction resolvase complex"/>
    <property type="evidence" value="ECO:0007669"/>
    <property type="project" value="UniProtKB-UniRule"/>
</dbReference>
<dbReference type="FunFam" id="1.10.10.10:FF:000307">
    <property type="entry name" value="Crossover junction endonuclease MUS81"/>
    <property type="match status" value="1"/>
</dbReference>
<dbReference type="GO" id="GO:0003677">
    <property type="term" value="F:DNA binding"/>
    <property type="evidence" value="ECO:0007669"/>
    <property type="project" value="UniProtKB-UniRule"/>
</dbReference>
<dbReference type="FunFam" id="3.40.50.10130:FF:000005">
    <property type="entry name" value="crossover junction endonuclease MUS81 isoform X1"/>
    <property type="match status" value="1"/>
</dbReference>
<accession>A0A1B9IJG4</accession>
<dbReference type="Gene3D" id="3.40.50.10130">
    <property type="match status" value="1"/>
</dbReference>
<keyword evidence="9 16" id="KW-0378">Hydrolase</keyword>
<dbReference type="InterPro" id="IPR047417">
    <property type="entry name" value="WHD_MUS81"/>
</dbReference>
<evidence type="ECO:0000256" key="12">
    <source>
        <dbReference type="ARBA" id="ARBA00023204"/>
    </source>
</evidence>
<dbReference type="EMBL" id="KI669465">
    <property type="protein sequence ID" value="OCF55786.1"/>
    <property type="molecule type" value="Genomic_DNA"/>
</dbReference>
<keyword evidence="10 16" id="KW-0460">Magnesium</keyword>
<evidence type="ECO:0000256" key="10">
    <source>
        <dbReference type="ARBA" id="ARBA00022842"/>
    </source>
</evidence>
<keyword evidence="13 16" id="KW-0539">Nucleus</keyword>
<evidence type="ECO:0000256" key="5">
    <source>
        <dbReference type="ARBA" id="ARBA00022722"/>
    </source>
</evidence>
<dbReference type="PANTHER" id="PTHR13451:SF0">
    <property type="entry name" value="CROSSOVER JUNCTION ENDONUCLEASE MUS81"/>
    <property type="match status" value="1"/>
</dbReference>
<dbReference type="STRING" id="1331196.A0A1B9IJG4"/>
<dbReference type="InterPro" id="IPR011335">
    <property type="entry name" value="Restrct_endonuc-II-like"/>
</dbReference>
<dbReference type="GO" id="GO:0048257">
    <property type="term" value="F:3'-flap endonuclease activity"/>
    <property type="evidence" value="ECO:0007669"/>
    <property type="project" value="TreeGrafter"/>
</dbReference>
<keyword evidence="14" id="KW-0469">Meiosis</keyword>
<dbReference type="CDD" id="cd20074">
    <property type="entry name" value="XPF_nuclease_Mus81"/>
    <property type="match status" value="1"/>
</dbReference>
<dbReference type="SUPFAM" id="SSF47802">
    <property type="entry name" value="DNA polymerase beta, N-terminal domain-like"/>
    <property type="match status" value="1"/>
</dbReference>
<dbReference type="Pfam" id="PF02732">
    <property type="entry name" value="ERCC4"/>
    <property type="match status" value="1"/>
</dbReference>
<evidence type="ECO:0000259" key="18">
    <source>
        <dbReference type="SMART" id="SM00891"/>
    </source>
</evidence>
<dbReference type="FunFam" id="1.10.150.110:FF:000001">
    <property type="entry name" value="Putative Crossover junction endonuclease MUS81"/>
    <property type="match status" value="1"/>
</dbReference>
<evidence type="ECO:0000256" key="14">
    <source>
        <dbReference type="ARBA" id="ARBA00023254"/>
    </source>
</evidence>
<comment type="function">
    <text evidence="15 16">Interacts with EME1 to form a DNA structure-specific endonuclease with substrate preference for branched DNA structures with a 5'-end at the branch nick. Typical substrates include 3'-flap structures, D-loops, replication forks and nicked Holliday junctions. May be required in mitosis for the processing of stalled or collapsed replication fork intermediates. May be required in meiosis for the repair of meiosis-specific double strand breaks subsequent to single-end invasion (SEI).</text>
</comment>
<evidence type="ECO:0000313" key="20">
    <source>
        <dbReference type="Proteomes" id="UP000092583"/>
    </source>
</evidence>
<dbReference type="Pfam" id="PF14716">
    <property type="entry name" value="HHH_8"/>
    <property type="match status" value="1"/>
</dbReference>
<comment type="similarity">
    <text evidence="3 16">Belongs to the XPF family.</text>
</comment>
<evidence type="ECO:0000256" key="13">
    <source>
        <dbReference type="ARBA" id="ARBA00023242"/>
    </source>
</evidence>
<sequence length="836" mass="94372">MPREKPPCGNPLFLKWMEELRDAAREKNMKSAEGYNKACRSLQNCPVTYTRPRELVVLQHIGEKTVAILEKKWKTYCEENDIVMESPAKTKNKGKSRATPSDDESTNSSIEAAPKKKARKASKPKAYIPAKGSGSYGILMSLVLAIDNPQINTQVFLTKSEVIRGAQDYCDSSYDHSEKGTYFTAWSGMKTLVNKGYVYVTGNPHKYCLTEEGYDVAVTMRNLRPELSHIERHPFLHTPAVGGSHTPVIPSRNIPPAQTPLTRVPSHTSSRHISPEKPVFRAKPERFQFWYIDSSGNRVSSLSSSTIRLDPTEFTNLRKVEFRFSQRDHPFASQLRLVDDHSLARVRDDTGQSTLFGYVVEEEAPPTCSKFDEEPILTSKTKRTSSGSPVLDLLDGIAPDEDDESLVSISQTPKPKASYPIDDLITAERTFARTVSAPAKPQSPISNLAAEAALQRQVGGQASSRSHSLTELDKPSKPSRPAPRLSSHIPTPTVHVHLDQPLPSSSTIASTDKISTFQPSDAIVYPPGTYEIVLIVDTREVESRSNRDKIAETLAAKGIKVETRALRLGDMCWVARRTVGDLGGEEDECVLDYVVERKRLDDLCSSIRDGRYNEQCFRLSNSCINHIYYIVEDWQVTERMEYHGLQIMTAKSQIQIHNRFFLKETHKLSETIDFLTTMTKVIQSSYRDKSLYIIPTRYLSRSTYKSLQNHLKEIYPDKEFLTSFGAYQELNDKSASQTLKEKFARMLLCVKGMSAERVSSILDIWETPRSLYESLKEREGHPKELEVVDESTGKRRKRAKEMFFADCVKGEGRRKIGDALSRELWKAFMGSENGEK</sequence>
<dbReference type="GO" id="GO:0008821">
    <property type="term" value="F:crossover junction DNA endonuclease activity"/>
    <property type="evidence" value="ECO:0007669"/>
    <property type="project" value="UniProtKB-UniRule"/>
</dbReference>
<feature type="domain" description="ERCC4" evidence="18">
    <location>
        <begin position="533"/>
        <end position="635"/>
    </location>
</feature>
<dbReference type="GO" id="GO:0000712">
    <property type="term" value="P:resolution of meiotic recombination intermediates"/>
    <property type="evidence" value="ECO:0007669"/>
    <property type="project" value="TreeGrafter"/>
</dbReference>
<feature type="region of interest" description="Disordered" evidence="17">
    <location>
        <begin position="453"/>
        <end position="507"/>
    </location>
</feature>
<feature type="compositionally biased region" description="Polar residues" evidence="17">
    <location>
        <begin position="458"/>
        <end position="467"/>
    </location>
</feature>
<dbReference type="OrthoDB" id="5963188at2759"/>
<dbReference type="GO" id="GO:0031573">
    <property type="term" value="P:mitotic intra-S DNA damage checkpoint signaling"/>
    <property type="evidence" value="ECO:0007669"/>
    <property type="project" value="TreeGrafter"/>
</dbReference>
<comment type="cofactor">
    <cofactor evidence="1 16">
        <name>Mg(2+)</name>
        <dbReference type="ChEBI" id="CHEBI:18420"/>
    </cofactor>
</comment>
<gene>
    <name evidence="19" type="ORF">L486_06538</name>
</gene>
<keyword evidence="7 16" id="KW-0255">Endonuclease</keyword>
<dbReference type="InterPro" id="IPR033309">
    <property type="entry name" value="Mus81"/>
</dbReference>
<comment type="subunit">
    <text evidence="16">Interacts with EME1.</text>
</comment>
<dbReference type="EC" id="3.1.22.-" evidence="16"/>
<organism evidence="19 20">
    <name type="scientific">Kwoniella mangroviensis CBS 10435</name>
    <dbReference type="NCBI Taxonomy" id="1331196"/>
    <lineage>
        <taxon>Eukaryota</taxon>
        <taxon>Fungi</taxon>
        <taxon>Dikarya</taxon>
        <taxon>Basidiomycota</taxon>
        <taxon>Agaricomycotina</taxon>
        <taxon>Tremellomycetes</taxon>
        <taxon>Tremellales</taxon>
        <taxon>Cryptococcaceae</taxon>
        <taxon>Kwoniella</taxon>
    </lineage>
</organism>
<dbReference type="PANTHER" id="PTHR13451">
    <property type="entry name" value="CLASS II CROSSOVER JUNCTION ENDONUCLEASE MUS81"/>
    <property type="match status" value="1"/>
</dbReference>
<dbReference type="SUPFAM" id="SSF52980">
    <property type="entry name" value="Restriction endonuclease-like"/>
    <property type="match status" value="1"/>
</dbReference>
<dbReference type="Gene3D" id="1.10.150.670">
    <property type="entry name" value="Crossover junction endonuclease EME1, DNA-binding domain"/>
    <property type="match status" value="1"/>
</dbReference>
<dbReference type="GO" id="GO:0006308">
    <property type="term" value="P:DNA catabolic process"/>
    <property type="evidence" value="ECO:0007669"/>
    <property type="project" value="UniProtKB-UniRule"/>
</dbReference>
<feature type="region of interest" description="Disordered" evidence="17">
    <location>
        <begin position="87"/>
        <end position="126"/>
    </location>
</feature>
<evidence type="ECO:0000313" key="19">
    <source>
        <dbReference type="EMBL" id="OCF55786.1"/>
    </source>
</evidence>
<dbReference type="InterPro" id="IPR042530">
    <property type="entry name" value="EME1/EME2_C"/>
</dbReference>
<dbReference type="InterPro" id="IPR047416">
    <property type="entry name" value="XPF_nuclease_Mus81"/>
</dbReference>
<keyword evidence="6 16" id="KW-0479">Metal-binding</keyword>
<evidence type="ECO:0000256" key="1">
    <source>
        <dbReference type="ARBA" id="ARBA00001946"/>
    </source>
</evidence>
<keyword evidence="20" id="KW-1185">Reference proteome</keyword>
<evidence type="ECO:0000256" key="17">
    <source>
        <dbReference type="SAM" id="MobiDB-lite"/>
    </source>
</evidence>